<organism evidence="1 2">
    <name type="scientific">Cuscuta epithymum</name>
    <dbReference type="NCBI Taxonomy" id="186058"/>
    <lineage>
        <taxon>Eukaryota</taxon>
        <taxon>Viridiplantae</taxon>
        <taxon>Streptophyta</taxon>
        <taxon>Embryophyta</taxon>
        <taxon>Tracheophyta</taxon>
        <taxon>Spermatophyta</taxon>
        <taxon>Magnoliopsida</taxon>
        <taxon>eudicotyledons</taxon>
        <taxon>Gunneridae</taxon>
        <taxon>Pentapetalae</taxon>
        <taxon>asterids</taxon>
        <taxon>lamiids</taxon>
        <taxon>Solanales</taxon>
        <taxon>Convolvulaceae</taxon>
        <taxon>Cuscuteae</taxon>
        <taxon>Cuscuta</taxon>
        <taxon>Cuscuta subgen. Cuscuta</taxon>
    </lineage>
</organism>
<keyword evidence="2" id="KW-1185">Reference proteome</keyword>
<evidence type="ECO:0000313" key="2">
    <source>
        <dbReference type="Proteomes" id="UP001152523"/>
    </source>
</evidence>
<protein>
    <submittedName>
        <fullName evidence="1">Uncharacterized protein</fullName>
    </submittedName>
</protein>
<name>A0AAV0EEC0_9ASTE</name>
<accession>A0AAV0EEC0</accession>
<dbReference type="Proteomes" id="UP001152523">
    <property type="component" value="Unassembled WGS sequence"/>
</dbReference>
<gene>
    <name evidence="1" type="ORF">CEPIT_LOCUS24538</name>
</gene>
<comment type="caution">
    <text evidence="1">The sequence shown here is derived from an EMBL/GenBank/DDBJ whole genome shotgun (WGS) entry which is preliminary data.</text>
</comment>
<reference evidence="1" key="1">
    <citation type="submission" date="2022-07" db="EMBL/GenBank/DDBJ databases">
        <authorList>
            <person name="Macas J."/>
            <person name="Novak P."/>
            <person name="Neumann P."/>
        </authorList>
    </citation>
    <scope>NUCLEOTIDE SEQUENCE</scope>
</reference>
<evidence type="ECO:0000313" key="1">
    <source>
        <dbReference type="EMBL" id="CAH9122539.1"/>
    </source>
</evidence>
<dbReference type="AlphaFoldDB" id="A0AAV0EEC0"/>
<sequence>MLMNLGNSEPNLLLPIERSGLLFDGHGEMAMGLCMRQMYPPSRWPARQIFSIPTPDTRHQGISLDSSFLPRDINEYLEQSNEPLKDGIKLLNGSPACKRFLNDLVDDTFSKGMVCLVRDHLPLFEQCFFAPFNQRVVACNAMFMDVYQKVLRQKSGGIERKNFLFHTYRSVFRYKKIRR</sequence>
<proteinExistence type="predicted"/>
<dbReference type="EMBL" id="CAMAPF010000925">
    <property type="protein sequence ID" value="CAH9122539.1"/>
    <property type="molecule type" value="Genomic_DNA"/>
</dbReference>